<reference evidence="1 2" key="1">
    <citation type="submission" date="2018-06" db="EMBL/GenBank/DDBJ databases">
        <title>Genomic Encyclopedia of Type Strains, Phase IV (KMG-IV): sequencing the most valuable type-strain genomes for metagenomic binning, comparative biology and taxonomic classification.</title>
        <authorList>
            <person name="Goeker M."/>
        </authorList>
    </citation>
    <scope>NUCLEOTIDE SEQUENCE [LARGE SCALE GENOMIC DNA]</scope>
    <source>
        <strain evidence="1 2">DSM 26720</strain>
    </source>
</reference>
<dbReference type="Proteomes" id="UP000249453">
    <property type="component" value="Unassembled WGS sequence"/>
</dbReference>
<gene>
    <name evidence="1" type="ORF">C7374_101293</name>
</gene>
<organism evidence="1 2">
    <name type="scientific">Falsochrobactrum ovis</name>
    <dbReference type="NCBI Taxonomy" id="1293442"/>
    <lineage>
        <taxon>Bacteria</taxon>
        <taxon>Pseudomonadati</taxon>
        <taxon>Pseudomonadota</taxon>
        <taxon>Alphaproteobacteria</taxon>
        <taxon>Hyphomicrobiales</taxon>
        <taxon>Brucellaceae</taxon>
        <taxon>Falsochrobactrum</taxon>
    </lineage>
</organism>
<name>A0A364JZ24_9HYPH</name>
<evidence type="ECO:0000313" key="1">
    <source>
        <dbReference type="EMBL" id="RAK33966.1"/>
    </source>
</evidence>
<accession>A0A364JZ24</accession>
<proteinExistence type="predicted"/>
<dbReference type="RefSeq" id="WP_111573827.1">
    <property type="nucleotide sequence ID" value="NZ_JBHEEY010000001.1"/>
</dbReference>
<dbReference type="EMBL" id="QLMK01000001">
    <property type="protein sequence ID" value="RAK33966.1"/>
    <property type="molecule type" value="Genomic_DNA"/>
</dbReference>
<sequence>MQARTERCLGVIAAITLTIAAFTVPPIAPQLTSYVKRELNSQTTVTRTFKHRGDGHMKLARLDKHF</sequence>
<comment type="caution">
    <text evidence="1">The sequence shown here is derived from an EMBL/GenBank/DDBJ whole genome shotgun (WGS) entry which is preliminary data.</text>
</comment>
<dbReference type="AlphaFoldDB" id="A0A364JZ24"/>
<evidence type="ECO:0000313" key="2">
    <source>
        <dbReference type="Proteomes" id="UP000249453"/>
    </source>
</evidence>
<keyword evidence="2" id="KW-1185">Reference proteome</keyword>
<protein>
    <submittedName>
        <fullName evidence="1">Uncharacterized protein</fullName>
    </submittedName>
</protein>